<comment type="caution">
    <text evidence="8">Lacks conserved residue(s) required for the propagation of feature annotation.</text>
</comment>
<dbReference type="CDD" id="cd01672">
    <property type="entry name" value="TMPK"/>
    <property type="match status" value="1"/>
</dbReference>
<dbReference type="GO" id="GO:0005737">
    <property type="term" value="C:cytoplasm"/>
    <property type="evidence" value="ECO:0007669"/>
    <property type="project" value="TreeGrafter"/>
</dbReference>
<keyword evidence="3 8" id="KW-0545">Nucleotide biosynthesis</keyword>
<dbReference type="EMBL" id="MGJN01000020">
    <property type="protein sequence ID" value="OGN06217.1"/>
    <property type="molecule type" value="Genomic_DNA"/>
</dbReference>
<dbReference type="AlphaFoldDB" id="A0A1F8EZC2"/>
<dbReference type="EC" id="2.7.4.9" evidence="8"/>
<dbReference type="GO" id="GO:0004798">
    <property type="term" value="F:dTMP kinase activity"/>
    <property type="evidence" value="ECO:0007669"/>
    <property type="project" value="UniProtKB-UniRule"/>
</dbReference>
<reference evidence="10 11" key="1">
    <citation type="journal article" date="2016" name="Nat. Commun.">
        <title>Thousands of microbial genomes shed light on interconnected biogeochemical processes in an aquifer system.</title>
        <authorList>
            <person name="Anantharaman K."/>
            <person name="Brown C.T."/>
            <person name="Hug L.A."/>
            <person name="Sharon I."/>
            <person name="Castelle C.J."/>
            <person name="Probst A.J."/>
            <person name="Thomas B.C."/>
            <person name="Singh A."/>
            <person name="Wilkins M.J."/>
            <person name="Karaoz U."/>
            <person name="Brodie E.L."/>
            <person name="Williams K.H."/>
            <person name="Hubbard S.S."/>
            <person name="Banfield J.F."/>
        </authorList>
    </citation>
    <scope>NUCLEOTIDE SEQUENCE [LARGE SCALE GENOMIC DNA]</scope>
</reference>
<dbReference type="Pfam" id="PF02223">
    <property type="entry name" value="Thymidylate_kin"/>
    <property type="match status" value="1"/>
</dbReference>
<dbReference type="Gene3D" id="3.40.50.300">
    <property type="entry name" value="P-loop containing nucleotide triphosphate hydrolases"/>
    <property type="match status" value="1"/>
</dbReference>
<organism evidence="10 11">
    <name type="scientific">Candidatus Yanofskybacteria bacterium RIFCSPHIGHO2_02_FULL_38_22b</name>
    <dbReference type="NCBI Taxonomy" id="1802673"/>
    <lineage>
        <taxon>Bacteria</taxon>
        <taxon>Candidatus Yanofskyibacteriota</taxon>
    </lineage>
</organism>
<dbReference type="GO" id="GO:0006233">
    <property type="term" value="P:dTDP biosynthetic process"/>
    <property type="evidence" value="ECO:0007669"/>
    <property type="project" value="InterPro"/>
</dbReference>
<gene>
    <name evidence="8" type="primary">tmk</name>
    <name evidence="10" type="ORF">A3B86_03805</name>
</gene>
<comment type="caution">
    <text evidence="10">The sequence shown here is derived from an EMBL/GenBank/DDBJ whole genome shotgun (WGS) entry which is preliminary data.</text>
</comment>
<dbReference type="PANTHER" id="PTHR10344:SF4">
    <property type="entry name" value="UMP-CMP KINASE 2, MITOCHONDRIAL"/>
    <property type="match status" value="1"/>
</dbReference>
<keyword evidence="2 8" id="KW-0808">Transferase</keyword>
<evidence type="ECO:0000256" key="6">
    <source>
        <dbReference type="ARBA" id="ARBA00022840"/>
    </source>
</evidence>
<proteinExistence type="inferred from homology"/>
<dbReference type="GO" id="GO:0005524">
    <property type="term" value="F:ATP binding"/>
    <property type="evidence" value="ECO:0007669"/>
    <property type="project" value="UniProtKB-UniRule"/>
</dbReference>
<evidence type="ECO:0000259" key="9">
    <source>
        <dbReference type="Pfam" id="PF02223"/>
    </source>
</evidence>
<evidence type="ECO:0000256" key="3">
    <source>
        <dbReference type="ARBA" id="ARBA00022727"/>
    </source>
</evidence>
<dbReference type="HAMAP" id="MF_00165">
    <property type="entry name" value="Thymidylate_kinase"/>
    <property type="match status" value="1"/>
</dbReference>
<sequence>MIPNPYPGKFILLAGVDFSGKDTQASRIEKVLKVQYPNVDVLKPFPKEPTKTPSGQRIYDILFGCDLEFKLGVNLTDFEFQKFYIRNRIEHFKDILIPTLQSGVNVICNRGIDSTLAYGARTLSDFKRIMDMHEEMFVEAGLPLIWPDLIVVYDITIETMVKRRAQSSRMPDAFEVDKKAIQVISNYRALAALYPNCVLIDAEPDGEEGQKAIFTEARKNIFPVLGIPAK</sequence>
<dbReference type="PANTHER" id="PTHR10344">
    <property type="entry name" value="THYMIDYLATE KINASE"/>
    <property type="match status" value="1"/>
</dbReference>
<evidence type="ECO:0000256" key="5">
    <source>
        <dbReference type="ARBA" id="ARBA00022777"/>
    </source>
</evidence>
<dbReference type="Proteomes" id="UP000176834">
    <property type="component" value="Unassembled WGS sequence"/>
</dbReference>
<keyword evidence="5 8" id="KW-0418">Kinase</keyword>
<protein>
    <recommendedName>
        <fullName evidence="8">Thymidylate kinase</fullName>
        <ecNumber evidence="8">2.7.4.9</ecNumber>
    </recommendedName>
    <alternativeName>
        <fullName evidence="8">dTMP kinase</fullName>
    </alternativeName>
</protein>
<evidence type="ECO:0000256" key="2">
    <source>
        <dbReference type="ARBA" id="ARBA00022679"/>
    </source>
</evidence>
<evidence type="ECO:0000256" key="8">
    <source>
        <dbReference type="HAMAP-Rule" id="MF_00165"/>
    </source>
</evidence>
<keyword evidence="6 8" id="KW-0067">ATP-binding</keyword>
<keyword evidence="4 8" id="KW-0547">Nucleotide-binding</keyword>
<feature type="domain" description="Thymidylate kinase-like" evidence="9">
    <location>
        <begin position="15"/>
        <end position="213"/>
    </location>
</feature>
<accession>A0A1F8EZC2</accession>
<dbReference type="GO" id="GO:0006227">
    <property type="term" value="P:dUDP biosynthetic process"/>
    <property type="evidence" value="ECO:0007669"/>
    <property type="project" value="TreeGrafter"/>
</dbReference>
<dbReference type="SUPFAM" id="SSF52540">
    <property type="entry name" value="P-loop containing nucleoside triphosphate hydrolases"/>
    <property type="match status" value="1"/>
</dbReference>
<evidence type="ECO:0000256" key="4">
    <source>
        <dbReference type="ARBA" id="ARBA00022741"/>
    </source>
</evidence>
<name>A0A1F8EZC2_9BACT</name>
<comment type="function">
    <text evidence="8">Phosphorylation of dTMP to form dTDP in both de novo and salvage pathways of dTTP synthesis.</text>
</comment>
<dbReference type="GO" id="GO:0006235">
    <property type="term" value="P:dTTP biosynthetic process"/>
    <property type="evidence" value="ECO:0007669"/>
    <property type="project" value="UniProtKB-UniRule"/>
</dbReference>
<evidence type="ECO:0000313" key="10">
    <source>
        <dbReference type="EMBL" id="OGN06217.1"/>
    </source>
</evidence>
<dbReference type="InterPro" id="IPR039430">
    <property type="entry name" value="Thymidylate_kin-like_dom"/>
</dbReference>
<dbReference type="InterPro" id="IPR027417">
    <property type="entry name" value="P-loop_NTPase"/>
</dbReference>
<evidence type="ECO:0000256" key="1">
    <source>
        <dbReference type="ARBA" id="ARBA00009776"/>
    </source>
</evidence>
<comment type="catalytic activity">
    <reaction evidence="7 8">
        <text>dTMP + ATP = dTDP + ADP</text>
        <dbReference type="Rhea" id="RHEA:13517"/>
        <dbReference type="ChEBI" id="CHEBI:30616"/>
        <dbReference type="ChEBI" id="CHEBI:58369"/>
        <dbReference type="ChEBI" id="CHEBI:63528"/>
        <dbReference type="ChEBI" id="CHEBI:456216"/>
        <dbReference type="EC" id="2.7.4.9"/>
    </reaction>
</comment>
<dbReference type="InterPro" id="IPR018094">
    <property type="entry name" value="Thymidylate_kinase"/>
</dbReference>
<evidence type="ECO:0000256" key="7">
    <source>
        <dbReference type="ARBA" id="ARBA00048743"/>
    </source>
</evidence>
<evidence type="ECO:0000313" key="11">
    <source>
        <dbReference type="Proteomes" id="UP000176834"/>
    </source>
</evidence>
<comment type="similarity">
    <text evidence="1 8">Belongs to the thymidylate kinase family.</text>
</comment>